<dbReference type="InterPro" id="IPR052852">
    <property type="entry name" value="SSU_Processome_Comp"/>
</dbReference>
<dbReference type="EMBL" id="JAIWYP010000007">
    <property type="protein sequence ID" value="KAH3797763.1"/>
    <property type="molecule type" value="Genomic_DNA"/>
</dbReference>
<name>A0A9D4J6V4_DREPO</name>
<organism evidence="2 3">
    <name type="scientific">Dreissena polymorpha</name>
    <name type="common">Zebra mussel</name>
    <name type="synonym">Mytilus polymorpha</name>
    <dbReference type="NCBI Taxonomy" id="45954"/>
    <lineage>
        <taxon>Eukaryota</taxon>
        <taxon>Metazoa</taxon>
        <taxon>Spiralia</taxon>
        <taxon>Lophotrochozoa</taxon>
        <taxon>Mollusca</taxon>
        <taxon>Bivalvia</taxon>
        <taxon>Autobranchia</taxon>
        <taxon>Heteroconchia</taxon>
        <taxon>Euheterodonta</taxon>
        <taxon>Imparidentia</taxon>
        <taxon>Neoheterodontei</taxon>
        <taxon>Myida</taxon>
        <taxon>Dreissenoidea</taxon>
        <taxon>Dreissenidae</taxon>
        <taxon>Dreissena</taxon>
    </lineage>
</organism>
<reference evidence="2" key="1">
    <citation type="journal article" date="2019" name="bioRxiv">
        <title>The Genome of the Zebra Mussel, Dreissena polymorpha: A Resource for Invasive Species Research.</title>
        <authorList>
            <person name="McCartney M.A."/>
            <person name="Auch B."/>
            <person name="Kono T."/>
            <person name="Mallez S."/>
            <person name="Zhang Y."/>
            <person name="Obille A."/>
            <person name="Becker A."/>
            <person name="Abrahante J.E."/>
            <person name="Garbe J."/>
            <person name="Badalamenti J.P."/>
            <person name="Herman A."/>
            <person name="Mangelson H."/>
            <person name="Liachko I."/>
            <person name="Sullivan S."/>
            <person name="Sone E.D."/>
            <person name="Koren S."/>
            <person name="Silverstein K.A.T."/>
            <person name="Beckman K.B."/>
            <person name="Gohl D.M."/>
        </authorList>
    </citation>
    <scope>NUCLEOTIDE SEQUENCE</scope>
    <source>
        <strain evidence="2">Duluth1</strain>
        <tissue evidence="2">Whole animal</tissue>
    </source>
</reference>
<feature type="compositionally biased region" description="Acidic residues" evidence="1">
    <location>
        <begin position="92"/>
        <end position="119"/>
    </location>
</feature>
<feature type="compositionally biased region" description="Basic residues" evidence="1">
    <location>
        <begin position="71"/>
        <end position="82"/>
    </location>
</feature>
<dbReference type="OrthoDB" id="10067479at2759"/>
<accession>A0A9D4J6V4</accession>
<feature type="compositionally biased region" description="Basic and acidic residues" evidence="1">
    <location>
        <begin position="284"/>
        <end position="298"/>
    </location>
</feature>
<comment type="caution">
    <text evidence="2">The sequence shown here is derived from an EMBL/GenBank/DDBJ whole genome shotgun (WGS) entry which is preliminary data.</text>
</comment>
<dbReference type="Proteomes" id="UP000828390">
    <property type="component" value="Unassembled WGS sequence"/>
</dbReference>
<feature type="region of interest" description="Disordered" evidence="1">
    <location>
        <begin position="279"/>
        <end position="302"/>
    </location>
</feature>
<proteinExistence type="predicted"/>
<dbReference type="Pfam" id="PF15375">
    <property type="entry name" value="FSAF1"/>
    <property type="match status" value="1"/>
</dbReference>
<evidence type="ECO:0000313" key="3">
    <source>
        <dbReference type="Proteomes" id="UP000828390"/>
    </source>
</evidence>
<dbReference type="PANTHER" id="PTHR28366:SF1">
    <property type="entry name" value="CHROMOSOME 1 OPEN READING FRAME 131"/>
    <property type="match status" value="1"/>
</dbReference>
<protein>
    <submittedName>
        <fullName evidence="2">Uncharacterized protein</fullName>
    </submittedName>
</protein>
<keyword evidence="3" id="KW-1185">Reference proteome</keyword>
<dbReference type="AlphaFoldDB" id="A0A9D4J6V4"/>
<evidence type="ECO:0000313" key="2">
    <source>
        <dbReference type="EMBL" id="KAH3797763.1"/>
    </source>
</evidence>
<feature type="region of interest" description="Disordered" evidence="1">
    <location>
        <begin position="22"/>
        <end position="132"/>
    </location>
</feature>
<reference evidence="2" key="2">
    <citation type="submission" date="2020-11" db="EMBL/GenBank/DDBJ databases">
        <authorList>
            <person name="McCartney M.A."/>
            <person name="Auch B."/>
            <person name="Kono T."/>
            <person name="Mallez S."/>
            <person name="Becker A."/>
            <person name="Gohl D.M."/>
            <person name="Silverstein K.A.T."/>
            <person name="Koren S."/>
            <person name="Bechman K.B."/>
            <person name="Herman A."/>
            <person name="Abrahante J.E."/>
            <person name="Garbe J."/>
        </authorList>
    </citation>
    <scope>NUCLEOTIDE SEQUENCE</scope>
    <source>
        <strain evidence="2">Duluth1</strain>
        <tissue evidence="2">Whole animal</tissue>
    </source>
</reference>
<feature type="compositionally biased region" description="Polar residues" evidence="1">
    <location>
        <begin position="46"/>
        <end position="67"/>
    </location>
</feature>
<evidence type="ECO:0000256" key="1">
    <source>
        <dbReference type="SAM" id="MobiDB-lite"/>
    </source>
</evidence>
<sequence>MEDDQALDPSTMEHILKRLEAYGDSLVGGSSNTKKRKLDKRAKSSVLDTLKSNSSQTLVSSANSTHESISKKKRRKKKKTKEMKKIEKPDVEMCEDDTDIDMDDFDDVDNDDDDDEEENVKELPEKKVSKSVRLKNQARQMAEELGLVSFKKELHRKTVEEEKQNATIAGPEVVVFQSHKRKERKEREAKKEDVVRPRTKFTLESDEFDMKQARFEVRKYGIAGFQGDQKEEAMTALLIKLGAKPPKNKYVNYKEYQEKRKQQILDEKQKREIDRKLGFKVKKSGPEKRRRDKNDIGHLDGQVGRWKNGVQVVKKDDLKGFNKSKVKY</sequence>
<gene>
    <name evidence="2" type="ORF">DPMN_151349</name>
</gene>
<dbReference type="PANTHER" id="PTHR28366">
    <property type="entry name" value="CHROMOSOME 1 OPEN READING FRAME 131"/>
    <property type="match status" value="1"/>
</dbReference>
<dbReference type="InterPro" id="IPR027973">
    <property type="entry name" value="FSAF1-like"/>
</dbReference>